<sequence length="415" mass="46357">MYHKQTSSIDRTSSSLRSLSSTSLWPLSSVISVRDEAFKAAVDDLKTGPTPLQRLVETATTLIDTIAAHEEENTFNYNGSKLQLHAVLWAMLYHAESCGGQGGKRYTASAISLCDIHDDPDSEKTFLMLRDLVTTWVSHLLFIFHTTASHSHSAQRNMTPSGLATPTREDTASLMDRGVMSKNRDGDFRGQLLLRDGYRCAVTGVVDINHPKKHQEREAFTLEGCHIIRRAIAVYNSEGGKDVYNSAVTTFDILRNFASLSSEAVQELENNIDDPSNGILLTSHAHSGFDRFAWCLQETETQDRYKVKVYDISHGIGQAAWADSKFVEFKDHSEKFQDDKGRKRGREISLPNPRYLRIHAAIAGILHMSGAGIFFDELLKRFGDGKGGSAVRSWEEFDREVETANLRKELSVLAV</sequence>
<dbReference type="EMBL" id="JAACJP010000021">
    <property type="protein sequence ID" value="KAF5378191.1"/>
    <property type="molecule type" value="Genomic_DNA"/>
</dbReference>
<accession>A0A8H5H7T1</accession>
<keyword evidence="3" id="KW-1185">Reference proteome</keyword>
<evidence type="ECO:0000259" key="1">
    <source>
        <dbReference type="Pfam" id="PF13391"/>
    </source>
</evidence>
<name>A0A8H5H7T1_9AGAR</name>
<protein>
    <recommendedName>
        <fullName evidence="1">HNH nuclease domain-containing protein</fullName>
    </recommendedName>
</protein>
<evidence type="ECO:0000313" key="3">
    <source>
        <dbReference type="Proteomes" id="UP000565441"/>
    </source>
</evidence>
<organism evidence="2 3">
    <name type="scientific">Tricholomella constricta</name>
    <dbReference type="NCBI Taxonomy" id="117010"/>
    <lineage>
        <taxon>Eukaryota</taxon>
        <taxon>Fungi</taxon>
        <taxon>Dikarya</taxon>
        <taxon>Basidiomycota</taxon>
        <taxon>Agaricomycotina</taxon>
        <taxon>Agaricomycetes</taxon>
        <taxon>Agaricomycetidae</taxon>
        <taxon>Agaricales</taxon>
        <taxon>Tricholomatineae</taxon>
        <taxon>Lyophyllaceae</taxon>
        <taxon>Tricholomella</taxon>
    </lineage>
</organism>
<dbReference type="AlphaFoldDB" id="A0A8H5H7T1"/>
<dbReference type="InterPro" id="IPR003615">
    <property type="entry name" value="HNH_nuc"/>
</dbReference>
<evidence type="ECO:0000313" key="2">
    <source>
        <dbReference type="EMBL" id="KAF5378191.1"/>
    </source>
</evidence>
<feature type="domain" description="HNH nuclease" evidence="1">
    <location>
        <begin position="200"/>
        <end position="296"/>
    </location>
</feature>
<proteinExistence type="predicted"/>
<dbReference type="Pfam" id="PF13391">
    <property type="entry name" value="HNH_2"/>
    <property type="match status" value="1"/>
</dbReference>
<reference evidence="2 3" key="1">
    <citation type="journal article" date="2020" name="ISME J.">
        <title>Uncovering the hidden diversity of litter-decomposition mechanisms in mushroom-forming fungi.</title>
        <authorList>
            <person name="Floudas D."/>
            <person name="Bentzer J."/>
            <person name="Ahren D."/>
            <person name="Johansson T."/>
            <person name="Persson P."/>
            <person name="Tunlid A."/>
        </authorList>
    </citation>
    <scope>NUCLEOTIDE SEQUENCE [LARGE SCALE GENOMIC DNA]</scope>
    <source>
        <strain evidence="2 3">CBS 661.87</strain>
    </source>
</reference>
<gene>
    <name evidence="2" type="ORF">D9615_007500</name>
</gene>
<dbReference type="OrthoDB" id="3163863at2759"/>
<dbReference type="Proteomes" id="UP000565441">
    <property type="component" value="Unassembled WGS sequence"/>
</dbReference>
<comment type="caution">
    <text evidence="2">The sequence shown here is derived from an EMBL/GenBank/DDBJ whole genome shotgun (WGS) entry which is preliminary data.</text>
</comment>